<accession>A0ABN8UCS5</accession>
<protein>
    <submittedName>
        <fullName evidence="3">CapA family protein</fullName>
    </submittedName>
</protein>
<dbReference type="InterPro" id="IPR029052">
    <property type="entry name" value="Metallo-depent_PP-like"/>
</dbReference>
<feature type="domain" description="Capsule synthesis protein CapA" evidence="2">
    <location>
        <begin position="15"/>
        <end position="64"/>
    </location>
</feature>
<evidence type="ECO:0000313" key="4">
    <source>
        <dbReference type="Proteomes" id="UP001154322"/>
    </source>
</evidence>
<dbReference type="PANTHER" id="PTHR33393:SF11">
    <property type="entry name" value="POLYGLUTAMINE SYNTHESIS ACCESSORY PROTEIN RV0574C-RELATED"/>
    <property type="match status" value="1"/>
</dbReference>
<dbReference type="PANTHER" id="PTHR33393">
    <property type="entry name" value="POLYGLUTAMINE SYNTHESIS ACCESSORY PROTEIN RV0574C-RELATED"/>
    <property type="match status" value="1"/>
</dbReference>
<evidence type="ECO:0000313" key="3">
    <source>
        <dbReference type="EMBL" id="CAH8247897.1"/>
    </source>
</evidence>
<reference evidence="3" key="1">
    <citation type="submission" date="2022-06" db="EMBL/GenBank/DDBJ databases">
        <authorList>
            <person name="Dietemann V."/>
            <person name="Ory F."/>
            <person name="Dainat B."/>
            <person name="Oberhansli S."/>
        </authorList>
    </citation>
    <scope>NUCLEOTIDE SEQUENCE</scope>
    <source>
        <strain evidence="3">Ena-SAMPLE-TAB-26-04-2022-14:26:32:270-5432</strain>
    </source>
</reference>
<dbReference type="SUPFAM" id="SSF56300">
    <property type="entry name" value="Metallo-dependent phosphatases"/>
    <property type="match status" value="1"/>
</dbReference>
<sequence length="119" mass="13356">MSIHAHQPQGRSFERPAGFVVEFARLCIDEGAHAVVGHGPHIVRGIKVYKDRPIFYSLGNFIFQNDSFLREPADFFQKYGLGHHISIVRQMLMTRAASMAQPALRPIRKSGNPSSLIGR</sequence>
<dbReference type="EMBL" id="CALYLO010000008">
    <property type="protein sequence ID" value="CAH8247897.1"/>
    <property type="molecule type" value="Genomic_DNA"/>
</dbReference>
<proteinExistence type="inferred from homology"/>
<keyword evidence="4" id="KW-1185">Reference proteome</keyword>
<name>A0ABN8UCS5_9BACL</name>
<dbReference type="Proteomes" id="UP001154322">
    <property type="component" value="Unassembled WGS sequence"/>
</dbReference>
<organism evidence="3 4">
    <name type="scientific">Paenibacillus melissococcoides</name>
    <dbReference type="NCBI Taxonomy" id="2912268"/>
    <lineage>
        <taxon>Bacteria</taxon>
        <taxon>Bacillati</taxon>
        <taxon>Bacillota</taxon>
        <taxon>Bacilli</taxon>
        <taxon>Bacillales</taxon>
        <taxon>Paenibacillaceae</taxon>
        <taxon>Paenibacillus</taxon>
    </lineage>
</organism>
<dbReference type="InterPro" id="IPR052169">
    <property type="entry name" value="CW_Biosynth-Accessory"/>
</dbReference>
<comment type="caution">
    <text evidence="3">The sequence shown here is derived from an EMBL/GenBank/DDBJ whole genome shotgun (WGS) entry which is preliminary data.</text>
</comment>
<dbReference type="Pfam" id="PF09587">
    <property type="entry name" value="PGA_cap"/>
    <property type="match status" value="1"/>
</dbReference>
<gene>
    <name evidence="3" type="ORF">WJ0W_005152</name>
</gene>
<comment type="similarity">
    <text evidence="1">Belongs to the CapA family.</text>
</comment>
<evidence type="ECO:0000259" key="2">
    <source>
        <dbReference type="Pfam" id="PF09587"/>
    </source>
</evidence>
<dbReference type="RefSeq" id="WP_213427848.1">
    <property type="nucleotide sequence ID" value="NZ_AP031286.1"/>
</dbReference>
<evidence type="ECO:0000256" key="1">
    <source>
        <dbReference type="ARBA" id="ARBA00005662"/>
    </source>
</evidence>
<dbReference type="InterPro" id="IPR019079">
    <property type="entry name" value="Capsule_synth_CapA"/>
</dbReference>